<protein>
    <submittedName>
        <fullName evidence="4">TetR/AcrR family transcriptional regulator</fullName>
    </submittedName>
</protein>
<evidence type="ECO:0000256" key="1">
    <source>
        <dbReference type="ARBA" id="ARBA00023125"/>
    </source>
</evidence>
<dbReference type="PANTHER" id="PTHR43479">
    <property type="entry name" value="ACREF/ENVCD OPERON REPRESSOR-RELATED"/>
    <property type="match status" value="1"/>
</dbReference>
<dbReference type="InterPro" id="IPR050624">
    <property type="entry name" value="HTH-type_Tx_Regulator"/>
</dbReference>
<evidence type="ECO:0000313" key="4">
    <source>
        <dbReference type="EMBL" id="MFC6037665.1"/>
    </source>
</evidence>
<keyword evidence="1 2" id="KW-0238">DNA-binding</keyword>
<sequence length="204" mass="23034">MNETVERLPQQNRSRVTAEKFITAAFKMLETQTFAELSVGELARSAKRSVGSFYQRFGSKEEFLKILIVDFLETGIGDEAAAVWKGKSPKQVYAKFLEDTYDRILSHRNLWHAVLEMSASDPSFWAEFGPYRDRRLMDLMTAIEAALGRKLTQTESRKLAIAGQVFNSVMNNQIINSPGPLTLDDAQFFPTMAKIALDVADLED</sequence>
<dbReference type="Pfam" id="PF00440">
    <property type="entry name" value="TetR_N"/>
    <property type="match status" value="1"/>
</dbReference>
<dbReference type="Gene3D" id="1.10.357.10">
    <property type="entry name" value="Tetracycline Repressor, domain 2"/>
    <property type="match status" value="1"/>
</dbReference>
<dbReference type="PROSITE" id="PS50977">
    <property type="entry name" value="HTH_TETR_2"/>
    <property type="match status" value="1"/>
</dbReference>
<accession>A0ABW1L1T1</accession>
<comment type="caution">
    <text evidence="4">The sequence shown here is derived from an EMBL/GenBank/DDBJ whole genome shotgun (WGS) entry which is preliminary data.</text>
</comment>
<dbReference type="EMBL" id="JBHPON010000003">
    <property type="protein sequence ID" value="MFC6037665.1"/>
    <property type="molecule type" value="Genomic_DNA"/>
</dbReference>
<proteinExistence type="predicted"/>
<dbReference type="SUPFAM" id="SSF46689">
    <property type="entry name" value="Homeodomain-like"/>
    <property type="match status" value="1"/>
</dbReference>
<dbReference type="RefSeq" id="WP_379880944.1">
    <property type="nucleotide sequence ID" value="NZ_JBHPON010000003.1"/>
</dbReference>
<evidence type="ECO:0000256" key="2">
    <source>
        <dbReference type="PROSITE-ProRule" id="PRU00335"/>
    </source>
</evidence>
<dbReference type="PANTHER" id="PTHR43479:SF11">
    <property type="entry name" value="ACREF_ENVCD OPERON REPRESSOR-RELATED"/>
    <property type="match status" value="1"/>
</dbReference>
<evidence type="ECO:0000313" key="5">
    <source>
        <dbReference type="Proteomes" id="UP001596116"/>
    </source>
</evidence>
<keyword evidence="5" id="KW-1185">Reference proteome</keyword>
<feature type="domain" description="HTH tetR-type" evidence="3">
    <location>
        <begin position="15"/>
        <end position="75"/>
    </location>
</feature>
<gene>
    <name evidence="4" type="ORF">ACFMB1_19075</name>
</gene>
<dbReference type="InterPro" id="IPR009057">
    <property type="entry name" value="Homeodomain-like_sf"/>
</dbReference>
<organism evidence="4 5">
    <name type="scientific">Hyphococcus aureus</name>
    <dbReference type="NCBI Taxonomy" id="2666033"/>
    <lineage>
        <taxon>Bacteria</taxon>
        <taxon>Pseudomonadati</taxon>
        <taxon>Pseudomonadota</taxon>
        <taxon>Alphaproteobacteria</taxon>
        <taxon>Parvularculales</taxon>
        <taxon>Parvularculaceae</taxon>
        <taxon>Hyphococcus</taxon>
    </lineage>
</organism>
<evidence type="ECO:0000259" key="3">
    <source>
        <dbReference type="PROSITE" id="PS50977"/>
    </source>
</evidence>
<reference evidence="4 5" key="1">
    <citation type="submission" date="2024-09" db="EMBL/GenBank/DDBJ databases">
        <authorList>
            <person name="Zhang Z.-H."/>
        </authorList>
    </citation>
    <scope>NUCLEOTIDE SEQUENCE [LARGE SCALE GENOMIC DNA]</scope>
    <source>
        <strain evidence="4 5">HHTR114</strain>
    </source>
</reference>
<feature type="DNA-binding region" description="H-T-H motif" evidence="2">
    <location>
        <begin position="38"/>
        <end position="57"/>
    </location>
</feature>
<dbReference type="Proteomes" id="UP001596116">
    <property type="component" value="Unassembled WGS sequence"/>
</dbReference>
<dbReference type="InterPro" id="IPR001647">
    <property type="entry name" value="HTH_TetR"/>
</dbReference>
<name>A0ABW1L1T1_9PROT</name>